<dbReference type="InterPro" id="IPR012902">
    <property type="entry name" value="N_methyl_site"/>
</dbReference>
<dbReference type="Proteomes" id="UP000682713">
    <property type="component" value="Unassembled WGS sequence"/>
</dbReference>
<protein>
    <submittedName>
        <fullName evidence="4">Prepilin-type N-terminal cleavage/methylation domain-containing protein</fullName>
    </submittedName>
</protein>
<dbReference type="RefSeq" id="WP_213110457.1">
    <property type="nucleotide sequence ID" value="NZ_JAGYPJ010000001.1"/>
</dbReference>
<accession>A0A942YLN1</accession>
<keyword evidence="5" id="KW-1185">Reference proteome</keyword>
<gene>
    <name evidence="4" type="ORF">KHA93_09135</name>
</gene>
<dbReference type="Gene3D" id="3.30.700.10">
    <property type="entry name" value="Glycoprotein, Type 4 Pilin"/>
    <property type="match status" value="1"/>
</dbReference>
<keyword evidence="3" id="KW-0472">Membrane</keyword>
<keyword evidence="3" id="KW-1133">Transmembrane helix</keyword>
<reference evidence="4 5" key="1">
    <citation type="submission" date="2021-05" db="EMBL/GenBank/DDBJ databases">
        <title>Novel Bacillus species.</title>
        <authorList>
            <person name="Liu G."/>
        </authorList>
    </citation>
    <scope>NUCLEOTIDE SEQUENCE [LARGE SCALE GENOMIC DNA]</scope>
    <source>
        <strain evidence="4 5">FJAT-49732</strain>
    </source>
</reference>
<dbReference type="Pfam" id="PF07963">
    <property type="entry name" value="N_methyl"/>
    <property type="match status" value="1"/>
</dbReference>
<keyword evidence="3" id="KW-0812">Transmembrane</keyword>
<dbReference type="PROSITE" id="PS00409">
    <property type="entry name" value="PROKAR_NTER_METHYL"/>
    <property type="match status" value="1"/>
</dbReference>
<comment type="subcellular location">
    <subcellularLocation>
        <location evidence="1">Cell surface</location>
    </subcellularLocation>
</comment>
<evidence type="ECO:0000256" key="3">
    <source>
        <dbReference type="SAM" id="Phobius"/>
    </source>
</evidence>
<keyword evidence="2" id="KW-0178">Competence</keyword>
<dbReference type="GO" id="GO:0009986">
    <property type="term" value="C:cell surface"/>
    <property type="evidence" value="ECO:0007669"/>
    <property type="project" value="UniProtKB-SubCell"/>
</dbReference>
<dbReference type="SUPFAM" id="SSF54523">
    <property type="entry name" value="Pili subunits"/>
    <property type="match status" value="1"/>
</dbReference>
<dbReference type="EMBL" id="JAGYPJ010000001">
    <property type="protein sequence ID" value="MBS4199820.1"/>
    <property type="molecule type" value="Genomic_DNA"/>
</dbReference>
<organism evidence="4 5">
    <name type="scientific">Lederbergia citrisecunda</name>
    <dbReference type="NCBI Taxonomy" id="2833583"/>
    <lineage>
        <taxon>Bacteria</taxon>
        <taxon>Bacillati</taxon>
        <taxon>Bacillota</taxon>
        <taxon>Bacilli</taxon>
        <taxon>Bacillales</taxon>
        <taxon>Bacillaceae</taxon>
        <taxon>Lederbergia</taxon>
    </lineage>
</organism>
<name>A0A942YLN1_9BACI</name>
<comment type="caution">
    <text evidence="4">The sequence shown here is derived from an EMBL/GenBank/DDBJ whole genome shotgun (WGS) entry which is preliminary data.</text>
</comment>
<dbReference type="AlphaFoldDB" id="A0A942YLN1"/>
<dbReference type="GO" id="GO:0030420">
    <property type="term" value="P:establishment of competence for transformation"/>
    <property type="evidence" value="ECO:0007669"/>
    <property type="project" value="UniProtKB-KW"/>
</dbReference>
<evidence type="ECO:0000256" key="2">
    <source>
        <dbReference type="ARBA" id="ARBA00023287"/>
    </source>
</evidence>
<feature type="transmembrane region" description="Helical" evidence="3">
    <location>
        <begin position="20"/>
        <end position="42"/>
    </location>
</feature>
<dbReference type="InterPro" id="IPR045584">
    <property type="entry name" value="Pilin-like"/>
</dbReference>
<evidence type="ECO:0000313" key="4">
    <source>
        <dbReference type="EMBL" id="MBS4199820.1"/>
    </source>
</evidence>
<dbReference type="NCBIfam" id="TIGR02532">
    <property type="entry name" value="IV_pilin_GFxxxE"/>
    <property type="match status" value="1"/>
</dbReference>
<sequence length="141" mass="14990">MLKKLNHVLKNQRGLTLVELLAVVVILGIISAIAIPSIGGLINNSKKDAHIGNAQMMVNAAKMALSADGNTEGTFTLDTLVKDGYLEEVKNPSNKDGGYDKTNSVVNIGKGSNKVTLIGGQTTYINGEDPFEIARKDVKLP</sequence>
<evidence type="ECO:0000313" key="5">
    <source>
        <dbReference type="Proteomes" id="UP000682713"/>
    </source>
</evidence>
<evidence type="ECO:0000256" key="1">
    <source>
        <dbReference type="ARBA" id="ARBA00004241"/>
    </source>
</evidence>
<proteinExistence type="predicted"/>